<accession>A0ABD5R9U9</accession>
<organism evidence="2 3">
    <name type="scientific">Salinirubrum litoreum</name>
    <dbReference type="NCBI Taxonomy" id="1126234"/>
    <lineage>
        <taxon>Archaea</taxon>
        <taxon>Methanobacteriati</taxon>
        <taxon>Methanobacteriota</taxon>
        <taxon>Stenosarchaea group</taxon>
        <taxon>Halobacteria</taxon>
        <taxon>Halobacteriales</taxon>
        <taxon>Haloferacaceae</taxon>
        <taxon>Salinirubrum</taxon>
    </lineage>
</organism>
<proteinExistence type="predicted"/>
<protein>
    <submittedName>
        <fullName evidence="2">Uncharacterized protein</fullName>
    </submittedName>
</protein>
<name>A0ABD5R9U9_9EURY</name>
<gene>
    <name evidence="2" type="ORF">ACFPJ5_07510</name>
</gene>
<sequence>MSQTRASADGGRSPREVGIEREADELVESGWCVQAALDRFDQPGPFADYDPDIYATRKGTARIVAVETGDAATDRHGALSDAADARDADFYVVRVDDSGRRVEYARNFE</sequence>
<feature type="region of interest" description="Disordered" evidence="1">
    <location>
        <begin position="1"/>
        <end position="21"/>
    </location>
</feature>
<dbReference type="AlphaFoldDB" id="A0ABD5R9U9"/>
<dbReference type="EMBL" id="JBHSKX010000001">
    <property type="protein sequence ID" value="MFC5366785.1"/>
    <property type="molecule type" value="Genomic_DNA"/>
</dbReference>
<keyword evidence="3" id="KW-1185">Reference proteome</keyword>
<dbReference type="Proteomes" id="UP001596201">
    <property type="component" value="Unassembled WGS sequence"/>
</dbReference>
<comment type="caution">
    <text evidence="2">The sequence shown here is derived from an EMBL/GenBank/DDBJ whole genome shotgun (WGS) entry which is preliminary data.</text>
</comment>
<dbReference type="RefSeq" id="WP_227227880.1">
    <property type="nucleotide sequence ID" value="NZ_JAJCVJ010000001.1"/>
</dbReference>
<evidence type="ECO:0000256" key="1">
    <source>
        <dbReference type="SAM" id="MobiDB-lite"/>
    </source>
</evidence>
<reference evidence="2 3" key="1">
    <citation type="journal article" date="2019" name="Int. J. Syst. Evol. Microbiol.">
        <title>The Global Catalogue of Microorganisms (GCM) 10K type strain sequencing project: providing services to taxonomists for standard genome sequencing and annotation.</title>
        <authorList>
            <consortium name="The Broad Institute Genomics Platform"/>
            <consortium name="The Broad Institute Genome Sequencing Center for Infectious Disease"/>
            <person name="Wu L."/>
            <person name="Ma J."/>
        </authorList>
    </citation>
    <scope>NUCLEOTIDE SEQUENCE [LARGE SCALE GENOMIC DNA]</scope>
    <source>
        <strain evidence="2 3">CGMCC 1.12237</strain>
    </source>
</reference>
<evidence type="ECO:0000313" key="3">
    <source>
        <dbReference type="Proteomes" id="UP001596201"/>
    </source>
</evidence>
<evidence type="ECO:0000313" key="2">
    <source>
        <dbReference type="EMBL" id="MFC5366785.1"/>
    </source>
</evidence>
<feature type="compositionally biased region" description="Basic and acidic residues" evidence="1">
    <location>
        <begin position="12"/>
        <end position="21"/>
    </location>
</feature>